<feature type="region of interest" description="Disordered" evidence="1">
    <location>
        <begin position="1"/>
        <end position="28"/>
    </location>
</feature>
<feature type="compositionally biased region" description="Low complexity" evidence="1">
    <location>
        <begin position="137"/>
        <end position="154"/>
    </location>
</feature>
<feature type="region of interest" description="Disordered" evidence="1">
    <location>
        <begin position="137"/>
        <end position="179"/>
    </location>
</feature>
<keyword evidence="3" id="KW-1185">Reference proteome</keyword>
<accession>A0A4D6NLU3</accession>
<protein>
    <submittedName>
        <fullName evidence="2">Uncharacterized protein</fullName>
    </submittedName>
</protein>
<evidence type="ECO:0000313" key="3">
    <source>
        <dbReference type="Proteomes" id="UP000501690"/>
    </source>
</evidence>
<sequence length="275" mass="31073">MATTMLTKYIRKPRLGSSHGHNHDYQTRQQPLRRAIHLDPSVLATTSTLANSSYNSRSLVFIRYPEPQLKESHSGPQPLECHVLNPYPEPQLKDTLGYLAWASSIHKTNHEPSLRRVTLAWARSHFAQNSSLSLGLQVNSQSGSSSNSLSSESLSPERDAIFPKKQTSPTRATKPMHSRHPRILAWASHPRLSELVCCPKPKSPRLSELLGHKEVYESLHVSPERKLQVLALIHAYNIAAGTQIAIQTYQFNQHNSDRHMDIIRHEVMPQQPNFA</sequence>
<evidence type="ECO:0000256" key="1">
    <source>
        <dbReference type="SAM" id="MobiDB-lite"/>
    </source>
</evidence>
<evidence type="ECO:0000313" key="2">
    <source>
        <dbReference type="EMBL" id="QCE14616.1"/>
    </source>
</evidence>
<organism evidence="2 3">
    <name type="scientific">Vigna unguiculata</name>
    <name type="common">Cowpea</name>
    <dbReference type="NCBI Taxonomy" id="3917"/>
    <lineage>
        <taxon>Eukaryota</taxon>
        <taxon>Viridiplantae</taxon>
        <taxon>Streptophyta</taxon>
        <taxon>Embryophyta</taxon>
        <taxon>Tracheophyta</taxon>
        <taxon>Spermatophyta</taxon>
        <taxon>Magnoliopsida</taxon>
        <taxon>eudicotyledons</taxon>
        <taxon>Gunneridae</taxon>
        <taxon>Pentapetalae</taxon>
        <taxon>rosids</taxon>
        <taxon>fabids</taxon>
        <taxon>Fabales</taxon>
        <taxon>Fabaceae</taxon>
        <taxon>Papilionoideae</taxon>
        <taxon>50 kb inversion clade</taxon>
        <taxon>NPAAA clade</taxon>
        <taxon>indigoferoid/millettioid clade</taxon>
        <taxon>Phaseoleae</taxon>
        <taxon>Vigna</taxon>
    </lineage>
</organism>
<name>A0A4D6NLU3_VIGUN</name>
<dbReference type="AlphaFoldDB" id="A0A4D6NLU3"/>
<proteinExistence type="predicted"/>
<dbReference type="EMBL" id="CP039355">
    <property type="protein sequence ID" value="QCE14616.1"/>
    <property type="molecule type" value="Genomic_DNA"/>
</dbReference>
<gene>
    <name evidence="2" type="ORF">DEO72_LG11g1619</name>
</gene>
<reference evidence="2 3" key="1">
    <citation type="submission" date="2019-04" db="EMBL/GenBank/DDBJ databases">
        <title>An improved genome assembly and genetic linkage map for asparagus bean, Vigna unguiculata ssp. sesquipedialis.</title>
        <authorList>
            <person name="Xia Q."/>
            <person name="Zhang R."/>
            <person name="Dong Y."/>
        </authorList>
    </citation>
    <scope>NUCLEOTIDE SEQUENCE [LARGE SCALE GENOMIC DNA]</scope>
    <source>
        <tissue evidence="2">Leaf</tissue>
    </source>
</reference>
<dbReference type="Proteomes" id="UP000501690">
    <property type="component" value="Linkage Group LG11"/>
</dbReference>